<evidence type="ECO:0000313" key="1">
    <source>
        <dbReference type="EMBL" id="ADZ07187.1"/>
    </source>
</evidence>
<dbReference type="OrthoDB" id="2991268at2"/>
<dbReference type="Proteomes" id="UP000007491">
    <property type="component" value="Chromosome"/>
</dbReference>
<gene>
    <name evidence="1" type="ordered locus">LAC30SC_05195</name>
</gene>
<name>F0TE10_LACAM</name>
<reference key="2">
    <citation type="submission" date="2011-02" db="EMBL/GenBank/DDBJ databases">
        <authorList>
            <person name="Roh H."/>
            <person name="Ko H.-J."/>
            <person name="Kim S.-H."/>
            <person name="Choi I.-G."/>
            <person name="Oh S."/>
        </authorList>
    </citation>
    <scope>NUCLEOTIDE SEQUENCE</scope>
    <source>
        <strain>30SC</strain>
    </source>
</reference>
<dbReference type="RefSeq" id="WP_013641858.1">
    <property type="nucleotide sequence ID" value="NC_015214.1"/>
</dbReference>
<organism evidence="1 2">
    <name type="scientific">Lactobacillus amylovorus</name>
    <dbReference type="NCBI Taxonomy" id="1604"/>
    <lineage>
        <taxon>Bacteria</taxon>
        <taxon>Bacillati</taxon>
        <taxon>Bacillota</taxon>
        <taxon>Bacilli</taxon>
        <taxon>Lactobacillales</taxon>
        <taxon>Lactobacillaceae</taxon>
        <taxon>Lactobacillus</taxon>
    </lineage>
</organism>
<sequence length="324" mass="38325">MQYDIDQMFKYCEIPEDGKQYFFEDSNENREIMLAAFNHNSFMSKYIYMPILALRFVFNTEKYEKIYHYLNHESLVSILKDKCFYVGNQQEMNDSLEGKYSWNLASNLLNDKDDSPQIRTLFEEIKNRRPFDSYIWSFTLDENNMALQNYGDIAVVMNPQKTFESLADKYTNPEFENMNTGNAFILPLRVNYDRQTQLEYLSNTLDIWLESIRLGAYGDYQDASLAMYLYSLIFKHPKYHQEEEIRYIINKIPDAKGNGYDIKVNGKKKLEAPFLPFLCNEVIVNHRADRIENENINTIQAKVDNALNKFGFTNTIVKKTDLEY</sequence>
<dbReference type="STRING" id="1604.LAC30SC_05195"/>
<proteinExistence type="predicted"/>
<dbReference type="HOGENOM" id="CLU_857335_0_0_9"/>
<dbReference type="AlphaFoldDB" id="F0TE10"/>
<accession>F0TE10</accession>
<protein>
    <recommendedName>
        <fullName evidence="3">DUF2971 domain-containing protein</fullName>
    </recommendedName>
</protein>
<reference evidence="1 2" key="1">
    <citation type="journal article" date="2011" name="J. Bacteriol.">
        <title>Complete genome sequencing of Lactobacillus acidophilus 30SC, isolated from swine intestine.</title>
        <authorList>
            <person name="Oh S."/>
            <person name="Roh H."/>
            <person name="Ko H.J."/>
            <person name="Kim S."/>
            <person name="Kim K.H."/>
            <person name="Lee S.E."/>
            <person name="Chang I.S."/>
            <person name="Kim S."/>
            <person name="Choi I.G."/>
        </authorList>
    </citation>
    <scope>NUCLEOTIDE SEQUENCE [LARGE SCALE GENOMIC DNA]</scope>
    <source>
        <strain evidence="1 2">30SC</strain>
    </source>
</reference>
<dbReference type="EMBL" id="CP002559">
    <property type="protein sequence ID" value="ADZ07187.1"/>
    <property type="molecule type" value="Genomic_DNA"/>
</dbReference>
<evidence type="ECO:0008006" key="3">
    <source>
        <dbReference type="Google" id="ProtNLM"/>
    </source>
</evidence>
<dbReference type="KEGG" id="lai:LAC30SC_05195"/>
<evidence type="ECO:0000313" key="2">
    <source>
        <dbReference type="Proteomes" id="UP000007491"/>
    </source>
</evidence>